<evidence type="ECO:0000313" key="3">
    <source>
        <dbReference type="Proteomes" id="UP001140949"/>
    </source>
</evidence>
<comment type="caution">
    <text evidence="2">The sequence shown here is derived from an EMBL/GenBank/DDBJ whole genome shotgun (WGS) entry which is preliminary data.</text>
</comment>
<accession>A0AAX6E1B3</accession>
<name>A0AAX6E1B3_IRIPA</name>
<dbReference type="AlphaFoldDB" id="A0AAX6E1B3"/>
<dbReference type="Proteomes" id="UP001140949">
    <property type="component" value="Unassembled WGS sequence"/>
</dbReference>
<feature type="compositionally biased region" description="Polar residues" evidence="1">
    <location>
        <begin position="71"/>
        <end position="83"/>
    </location>
</feature>
<reference evidence="2" key="2">
    <citation type="submission" date="2023-04" db="EMBL/GenBank/DDBJ databases">
        <authorList>
            <person name="Bruccoleri R.E."/>
            <person name="Oakeley E.J."/>
            <person name="Faust A.-M."/>
            <person name="Dessus-Babus S."/>
            <person name="Altorfer M."/>
            <person name="Burckhardt D."/>
            <person name="Oertli M."/>
            <person name="Naumann U."/>
            <person name="Petersen F."/>
            <person name="Wong J."/>
        </authorList>
    </citation>
    <scope>NUCLEOTIDE SEQUENCE</scope>
    <source>
        <strain evidence="2">GSM-AAB239-AS_SAM_17_03QT</strain>
        <tissue evidence="2">Leaf</tissue>
    </source>
</reference>
<gene>
    <name evidence="2" type="ORF">M6B38_214795</name>
</gene>
<keyword evidence="3" id="KW-1185">Reference proteome</keyword>
<evidence type="ECO:0000256" key="1">
    <source>
        <dbReference type="SAM" id="MobiDB-lite"/>
    </source>
</evidence>
<sequence length="92" mass="10185">MAGCTLGKHRWLLRTWHDLYEGNYSMSSVVETLTERTLKATTEESSGWAVGQLWRRFAGVRKATRCDRSSGKCSGSAVTSSSAEEGVRTTPR</sequence>
<protein>
    <submittedName>
        <fullName evidence="2">Mucin-5AC-like isoform X4</fullName>
    </submittedName>
</protein>
<evidence type="ECO:0000313" key="2">
    <source>
        <dbReference type="EMBL" id="KAJ6797872.1"/>
    </source>
</evidence>
<proteinExistence type="predicted"/>
<dbReference type="EMBL" id="JANAVB010040619">
    <property type="protein sequence ID" value="KAJ6797872.1"/>
    <property type="molecule type" value="Genomic_DNA"/>
</dbReference>
<feature type="region of interest" description="Disordered" evidence="1">
    <location>
        <begin position="66"/>
        <end position="92"/>
    </location>
</feature>
<reference evidence="2" key="1">
    <citation type="journal article" date="2023" name="GigaByte">
        <title>Genome assembly of the bearded iris, Iris pallida Lam.</title>
        <authorList>
            <person name="Bruccoleri R.E."/>
            <person name="Oakeley E.J."/>
            <person name="Faust A.M.E."/>
            <person name="Altorfer M."/>
            <person name="Dessus-Babus S."/>
            <person name="Burckhardt D."/>
            <person name="Oertli M."/>
            <person name="Naumann U."/>
            <person name="Petersen F."/>
            <person name="Wong J."/>
        </authorList>
    </citation>
    <scope>NUCLEOTIDE SEQUENCE</scope>
    <source>
        <strain evidence="2">GSM-AAB239-AS_SAM_17_03QT</strain>
    </source>
</reference>
<organism evidence="2 3">
    <name type="scientific">Iris pallida</name>
    <name type="common">Sweet iris</name>
    <dbReference type="NCBI Taxonomy" id="29817"/>
    <lineage>
        <taxon>Eukaryota</taxon>
        <taxon>Viridiplantae</taxon>
        <taxon>Streptophyta</taxon>
        <taxon>Embryophyta</taxon>
        <taxon>Tracheophyta</taxon>
        <taxon>Spermatophyta</taxon>
        <taxon>Magnoliopsida</taxon>
        <taxon>Liliopsida</taxon>
        <taxon>Asparagales</taxon>
        <taxon>Iridaceae</taxon>
        <taxon>Iridoideae</taxon>
        <taxon>Irideae</taxon>
        <taxon>Iris</taxon>
    </lineage>
</organism>